<protein>
    <submittedName>
        <fullName evidence="1">Uncharacterized protein</fullName>
    </submittedName>
</protein>
<reference evidence="1 2" key="1">
    <citation type="submission" date="2020-08" db="EMBL/GenBank/DDBJ databases">
        <authorList>
            <person name="Canfield G.S."/>
            <person name="Duerkop B.A."/>
        </authorList>
    </citation>
    <scope>NUCLEOTIDE SEQUENCE [LARGE SCALE GENOMIC DNA]</scope>
</reference>
<organism evidence="1 2">
    <name type="scientific">Enterococcus phage 9184</name>
    <dbReference type="NCBI Taxonomy" id="2763103"/>
    <lineage>
        <taxon>Viruses</taxon>
        <taxon>Duplodnaviria</taxon>
        <taxon>Heunggongvirae</taxon>
        <taxon>Uroviricota</taxon>
        <taxon>Caudoviricetes</taxon>
        <taxon>Thiercelinvirus</taxon>
        <taxon>Thiercelinvirus v9184</taxon>
    </lineage>
</organism>
<proteinExistence type="predicted"/>
<keyword evidence="2" id="KW-1185">Reference proteome</keyword>
<evidence type="ECO:0000313" key="2">
    <source>
        <dbReference type="Proteomes" id="UP000593991"/>
    </source>
</evidence>
<gene>
    <name evidence="1" type="ORF">phi9184_ORF071</name>
</gene>
<dbReference type="Proteomes" id="UP000593991">
    <property type="component" value="Segment"/>
</dbReference>
<dbReference type="EMBL" id="MT939242">
    <property type="protein sequence ID" value="QOI68890.1"/>
    <property type="molecule type" value="Genomic_DNA"/>
</dbReference>
<sequence length="63" mass="7339">MDENVIEVTEPTFTDIARMIARREEVRAGLPMYEAQYMQHAEAYARTMNELYDLDVTLKEVGL</sequence>
<accession>A0A7L8ZJK0</accession>
<name>A0A7L8ZJK0_9CAUD</name>
<evidence type="ECO:0000313" key="1">
    <source>
        <dbReference type="EMBL" id="QOI68890.1"/>
    </source>
</evidence>